<reference evidence="3" key="2">
    <citation type="submission" date="2024-04" db="EMBL/GenBank/DDBJ databases">
        <authorList>
            <person name="Chen Y."/>
            <person name="Shah S."/>
            <person name="Dougan E. K."/>
            <person name="Thang M."/>
            <person name="Chan C."/>
        </authorList>
    </citation>
    <scope>NUCLEOTIDE SEQUENCE [LARGE SCALE GENOMIC DNA]</scope>
</reference>
<dbReference type="EMBL" id="CAMXCT030005935">
    <property type="protein sequence ID" value="CAL4800916.1"/>
    <property type="molecule type" value="Genomic_DNA"/>
</dbReference>
<feature type="non-terminal residue" evidence="2">
    <location>
        <position position="380"/>
    </location>
</feature>
<evidence type="ECO:0000313" key="2">
    <source>
        <dbReference type="EMBL" id="CAI4013604.1"/>
    </source>
</evidence>
<proteinExistence type="predicted"/>
<reference evidence="2" key="1">
    <citation type="submission" date="2022-10" db="EMBL/GenBank/DDBJ databases">
        <authorList>
            <person name="Chen Y."/>
            <person name="Dougan E. K."/>
            <person name="Chan C."/>
            <person name="Rhodes N."/>
            <person name="Thang M."/>
        </authorList>
    </citation>
    <scope>NUCLEOTIDE SEQUENCE</scope>
</reference>
<feature type="region of interest" description="Disordered" evidence="1">
    <location>
        <begin position="64"/>
        <end position="88"/>
    </location>
</feature>
<gene>
    <name evidence="2" type="ORF">C1SCF055_LOCUS38561</name>
</gene>
<evidence type="ECO:0000313" key="4">
    <source>
        <dbReference type="Proteomes" id="UP001152797"/>
    </source>
</evidence>
<feature type="compositionally biased region" description="Basic and acidic residues" evidence="1">
    <location>
        <begin position="18"/>
        <end position="27"/>
    </location>
</feature>
<organism evidence="2">
    <name type="scientific">Cladocopium goreaui</name>
    <dbReference type="NCBI Taxonomy" id="2562237"/>
    <lineage>
        <taxon>Eukaryota</taxon>
        <taxon>Sar</taxon>
        <taxon>Alveolata</taxon>
        <taxon>Dinophyceae</taxon>
        <taxon>Suessiales</taxon>
        <taxon>Symbiodiniaceae</taxon>
        <taxon>Cladocopium</taxon>
    </lineage>
</organism>
<dbReference type="EMBL" id="CAMXCT010005935">
    <property type="protein sequence ID" value="CAI4013604.1"/>
    <property type="molecule type" value="Genomic_DNA"/>
</dbReference>
<protein>
    <submittedName>
        <fullName evidence="2">Uncharacterized protein</fullName>
    </submittedName>
</protein>
<evidence type="ECO:0000256" key="1">
    <source>
        <dbReference type="SAM" id="MobiDB-lite"/>
    </source>
</evidence>
<keyword evidence="4" id="KW-1185">Reference proteome</keyword>
<dbReference type="Proteomes" id="UP001152797">
    <property type="component" value="Unassembled WGS sequence"/>
</dbReference>
<feature type="region of interest" description="Disordered" evidence="1">
    <location>
        <begin position="18"/>
        <end position="42"/>
    </location>
</feature>
<name>A0A9P1GKF8_9DINO</name>
<dbReference type="EMBL" id="CAMXCT020005935">
    <property type="protein sequence ID" value="CAL1166979.1"/>
    <property type="molecule type" value="Genomic_DNA"/>
</dbReference>
<comment type="caution">
    <text evidence="2">The sequence shown here is derived from an EMBL/GenBank/DDBJ whole genome shotgun (WGS) entry which is preliminary data.</text>
</comment>
<feature type="region of interest" description="Disordered" evidence="1">
    <location>
        <begin position="137"/>
        <end position="161"/>
    </location>
</feature>
<sequence length="380" mass="42469">AQNRLLLIVWPIGTRGHWKAECPDRPRNTTSTTGSTAPAMTSTTAEADSDLMSMEFMQLPVIPDTALDDEPSPQKADQKSVANPQHPVAKRFPMTLAERFARVQRQVQEPVLSEELGAFKALSFEVMLEQEECGLTPKIDPKSNAQPKAKAKSSCRLPHPEVPMETHLTTEEDEEPWDITSHQPIRHAEIEALQTRMLNVENALTEILWNHVLAASDMKRKGSEGDSLARAAKYLKPAAKLIAPHEMTSKRRRLNQKVSEQSENQQVLELSQDIMQLVSKELPRVGPKEITNTTIKRKIQELFDDKTILRVIACKGNLMRAAPEHVRPVSAAEAQLIPEESAEETPMPELPAHEIPVPDTDEEGDSLLCDLLICQDMDDN</sequence>
<dbReference type="AlphaFoldDB" id="A0A9P1GKF8"/>
<feature type="region of interest" description="Disordered" evidence="1">
    <location>
        <begin position="339"/>
        <end position="363"/>
    </location>
</feature>
<feature type="compositionally biased region" description="Polar residues" evidence="1">
    <location>
        <begin position="28"/>
        <end position="42"/>
    </location>
</feature>
<accession>A0A9P1GKF8</accession>
<evidence type="ECO:0000313" key="3">
    <source>
        <dbReference type="EMBL" id="CAL1166979.1"/>
    </source>
</evidence>
<feature type="non-terminal residue" evidence="2">
    <location>
        <position position="1"/>
    </location>
</feature>